<keyword evidence="3" id="KW-0964">Secreted</keyword>
<dbReference type="AlphaFoldDB" id="A0A0P7V4W5"/>
<proteinExistence type="inferred from homology"/>
<accession>A0A0P7V4W5</accession>
<keyword evidence="9" id="KW-0812">Transmembrane</keyword>
<keyword evidence="4" id="KW-0732">Signal</keyword>
<evidence type="ECO:0000256" key="9">
    <source>
        <dbReference type="SAM" id="Phobius"/>
    </source>
</evidence>
<evidence type="ECO:0000256" key="6">
    <source>
        <dbReference type="ARBA" id="ARBA00023157"/>
    </source>
</evidence>
<dbReference type="InterPro" id="IPR001839">
    <property type="entry name" value="TGF-b_C"/>
</dbReference>
<evidence type="ECO:0000256" key="5">
    <source>
        <dbReference type="ARBA" id="ARBA00023030"/>
    </source>
</evidence>
<dbReference type="GO" id="GO:0030971">
    <property type="term" value="F:receptor tyrosine kinase binding"/>
    <property type="evidence" value="ECO:0007669"/>
    <property type="project" value="InterPro"/>
</dbReference>
<feature type="domain" description="TGF-beta family profile" evidence="10">
    <location>
        <begin position="138"/>
        <end position="246"/>
    </location>
</feature>
<evidence type="ECO:0000256" key="8">
    <source>
        <dbReference type="SAM" id="MobiDB-lite"/>
    </source>
</evidence>
<dbReference type="PANTHER" id="PTHR12173">
    <property type="entry name" value="GDNF SUBFAMILY OF TGF-BETA FAMILY"/>
    <property type="match status" value="1"/>
</dbReference>
<evidence type="ECO:0000256" key="2">
    <source>
        <dbReference type="ARBA" id="ARBA00009832"/>
    </source>
</evidence>
<feature type="compositionally biased region" description="Low complexity" evidence="8">
    <location>
        <begin position="61"/>
        <end position="82"/>
    </location>
</feature>
<evidence type="ECO:0000256" key="4">
    <source>
        <dbReference type="ARBA" id="ARBA00022729"/>
    </source>
</evidence>
<dbReference type="EMBL" id="JARO02004704">
    <property type="protein sequence ID" value="KPP68043.1"/>
    <property type="molecule type" value="Genomic_DNA"/>
</dbReference>
<feature type="transmembrane region" description="Helical" evidence="9">
    <location>
        <begin position="27"/>
        <end position="48"/>
    </location>
</feature>
<sequence length="246" mass="27692">MTKTLVVTSVVVNSINSFNAPSHSKMKLWKCAAIIFMLCAAALSLFFTRAMVPKRIQRLSSSGTSSSQSMLSTSSDSSSSLMGRHHRSRRAADSFGTLLEEFTHMFESFTEGELKQVIDKMIERKAMKDVLEARQSKRTKRARKSLRACSLRHVDVTVSDLGLGYQSDETLRFKYCSGGCSTHRRNYDITLEYMKNAGFLKADKSGKPRDKPCCRPTAYDKDISFLDNNNRYHTIHNVSARQCGCV</sequence>
<dbReference type="GO" id="GO:0048731">
    <property type="term" value="P:system development"/>
    <property type="evidence" value="ECO:0007669"/>
    <property type="project" value="UniProtKB-ARBA"/>
</dbReference>
<evidence type="ECO:0000256" key="1">
    <source>
        <dbReference type="ARBA" id="ARBA00004613"/>
    </source>
</evidence>
<dbReference type="GO" id="GO:0008083">
    <property type="term" value="F:growth factor activity"/>
    <property type="evidence" value="ECO:0007669"/>
    <property type="project" value="UniProtKB-KW"/>
</dbReference>
<keyword evidence="5 7" id="KW-0339">Growth factor</keyword>
<keyword evidence="9" id="KW-0472">Membrane</keyword>
<dbReference type="Proteomes" id="UP000034805">
    <property type="component" value="Unassembled WGS sequence"/>
</dbReference>
<name>A0A0P7V4W5_SCLFO</name>
<evidence type="ECO:0000313" key="11">
    <source>
        <dbReference type="EMBL" id="KPP68043.1"/>
    </source>
</evidence>
<protein>
    <recommendedName>
        <fullName evidence="10">TGF-beta family profile domain-containing protein</fullName>
    </recommendedName>
</protein>
<dbReference type="GO" id="GO:0030116">
    <property type="term" value="F:glial cell-derived neurotrophic factor receptor binding"/>
    <property type="evidence" value="ECO:0007669"/>
    <property type="project" value="InterPro"/>
</dbReference>
<dbReference type="CDD" id="cd19383">
    <property type="entry name" value="TGF_beta_Neurturin"/>
    <property type="match status" value="1"/>
</dbReference>
<comment type="subcellular location">
    <subcellularLocation>
        <location evidence="1">Secreted</location>
    </subcellularLocation>
</comment>
<gene>
    <name evidence="11" type="ORF">Z043_113307</name>
</gene>
<comment type="caution">
    <text evidence="11">The sequence shown here is derived from an EMBL/GenBank/DDBJ whole genome shotgun (WGS) entry which is preliminary data.</text>
</comment>
<evidence type="ECO:0000256" key="3">
    <source>
        <dbReference type="ARBA" id="ARBA00022525"/>
    </source>
</evidence>
<dbReference type="PROSITE" id="PS51362">
    <property type="entry name" value="TGF_BETA_2"/>
    <property type="match status" value="1"/>
</dbReference>
<evidence type="ECO:0000256" key="7">
    <source>
        <dbReference type="RuleBase" id="RU000354"/>
    </source>
</evidence>
<feature type="region of interest" description="Disordered" evidence="8">
    <location>
        <begin position="61"/>
        <end position="86"/>
    </location>
</feature>
<dbReference type="InterPro" id="IPR043401">
    <property type="entry name" value="GDNF_fam"/>
</dbReference>
<organism evidence="11 12">
    <name type="scientific">Scleropages formosus</name>
    <name type="common">Asian bonytongue</name>
    <name type="synonym">Osteoglossum formosum</name>
    <dbReference type="NCBI Taxonomy" id="113540"/>
    <lineage>
        <taxon>Eukaryota</taxon>
        <taxon>Metazoa</taxon>
        <taxon>Chordata</taxon>
        <taxon>Craniata</taxon>
        <taxon>Vertebrata</taxon>
        <taxon>Euteleostomi</taxon>
        <taxon>Actinopterygii</taxon>
        <taxon>Neopterygii</taxon>
        <taxon>Teleostei</taxon>
        <taxon>Osteoglossocephala</taxon>
        <taxon>Osteoglossomorpha</taxon>
        <taxon>Osteoglossiformes</taxon>
        <taxon>Osteoglossidae</taxon>
        <taxon>Scleropages</taxon>
    </lineage>
</organism>
<keyword evidence="6" id="KW-1015">Disulfide bond</keyword>
<evidence type="ECO:0000259" key="10">
    <source>
        <dbReference type="PROSITE" id="PS51362"/>
    </source>
</evidence>
<dbReference type="Pfam" id="PF00019">
    <property type="entry name" value="TGF_beta"/>
    <property type="match status" value="1"/>
</dbReference>
<keyword evidence="9" id="KW-1133">Transmembrane helix</keyword>
<evidence type="ECO:0000313" key="12">
    <source>
        <dbReference type="Proteomes" id="UP000034805"/>
    </source>
</evidence>
<dbReference type="InterPro" id="IPR029034">
    <property type="entry name" value="Cystine-knot_cytokine"/>
</dbReference>
<dbReference type="Gene3D" id="2.10.90.10">
    <property type="entry name" value="Cystine-knot cytokines"/>
    <property type="match status" value="1"/>
</dbReference>
<reference evidence="11 12" key="1">
    <citation type="submission" date="2015-08" db="EMBL/GenBank/DDBJ databases">
        <title>The genome of the Asian arowana (Scleropages formosus).</title>
        <authorList>
            <person name="Tan M.H."/>
            <person name="Gan H.M."/>
            <person name="Croft L.J."/>
            <person name="Austin C.M."/>
        </authorList>
    </citation>
    <scope>NUCLEOTIDE SEQUENCE [LARGE SCALE GENOMIC DNA]</scope>
    <source>
        <strain evidence="11">Aro1</strain>
    </source>
</reference>
<dbReference type="STRING" id="113540.ENSSFOP00015030452"/>
<dbReference type="SUPFAM" id="SSF57501">
    <property type="entry name" value="Cystine-knot cytokines"/>
    <property type="match status" value="1"/>
</dbReference>
<comment type="similarity">
    <text evidence="2">Belongs to the TGF-beta family. GDNF subfamily.</text>
</comment>
<dbReference type="PANTHER" id="PTHR12173:SF3">
    <property type="entry name" value="NEURTURIN"/>
    <property type="match status" value="1"/>
</dbReference>
<dbReference type="GO" id="GO:0005576">
    <property type="term" value="C:extracellular region"/>
    <property type="evidence" value="ECO:0007669"/>
    <property type="project" value="UniProtKB-SubCell"/>
</dbReference>